<evidence type="ECO:0000313" key="2">
    <source>
        <dbReference type="EMBL" id="VVA93911.1"/>
    </source>
</evidence>
<name>A0A565AWY2_9BRAS</name>
<comment type="caution">
    <text evidence="2">The sequence shown here is derived from an EMBL/GenBank/DDBJ whole genome shotgun (WGS) entry which is preliminary data.</text>
</comment>
<organism evidence="2 3">
    <name type="scientific">Arabis nemorensis</name>
    <dbReference type="NCBI Taxonomy" id="586526"/>
    <lineage>
        <taxon>Eukaryota</taxon>
        <taxon>Viridiplantae</taxon>
        <taxon>Streptophyta</taxon>
        <taxon>Embryophyta</taxon>
        <taxon>Tracheophyta</taxon>
        <taxon>Spermatophyta</taxon>
        <taxon>Magnoliopsida</taxon>
        <taxon>eudicotyledons</taxon>
        <taxon>Gunneridae</taxon>
        <taxon>Pentapetalae</taxon>
        <taxon>rosids</taxon>
        <taxon>malvids</taxon>
        <taxon>Brassicales</taxon>
        <taxon>Brassicaceae</taxon>
        <taxon>Arabideae</taxon>
        <taxon>Arabis</taxon>
    </lineage>
</organism>
<feature type="region of interest" description="Disordered" evidence="1">
    <location>
        <begin position="80"/>
        <end position="151"/>
    </location>
</feature>
<gene>
    <name evidence="2" type="ORF">ANE_LOCUS4356</name>
</gene>
<feature type="compositionally biased region" description="Basic and acidic residues" evidence="1">
    <location>
        <begin position="119"/>
        <end position="134"/>
    </location>
</feature>
<dbReference type="Proteomes" id="UP000489600">
    <property type="component" value="Unassembled WGS sequence"/>
</dbReference>
<reference evidence="2" key="1">
    <citation type="submission" date="2019-07" db="EMBL/GenBank/DDBJ databases">
        <authorList>
            <person name="Dittberner H."/>
        </authorList>
    </citation>
    <scope>NUCLEOTIDE SEQUENCE [LARGE SCALE GENOMIC DNA]</scope>
</reference>
<keyword evidence="3" id="KW-1185">Reference proteome</keyword>
<feature type="region of interest" description="Disordered" evidence="1">
    <location>
        <begin position="1"/>
        <end position="27"/>
    </location>
</feature>
<dbReference type="AlphaFoldDB" id="A0A565AWY2"/>
<evidence type="ECO:0000256" key="1">
    <source>
        <dbReference type="SAM" id="MobiDB-lite"/>
    </source>
</evidence>
<evidence type="ECO:0000313" key="3">
    <source>
        <dbReference type="Proteomes" id="UP000489600"/>
    </source>
</evidence>
<dbReference type="OrthoDB" id="1107286at2759"/>
<protein>
    <submittedName>
        <fullName evidence="2">Uncharacterized protein</fullName>
    </submittedName>
</protein>
<feature type="compositionally biased region" description="Basic and acidic residues" evidence="1">
    <location>
        <begin position="80"/>
        <end position="89"/>
    </location>
</feature>
<dbReference type="EMBL" id="CABITT030000002">
    <property type="protein sequence ID" value="VVA93911.1"/>
    <property type="molecule type" value="Genomic_DNA"/>
</dbReference>
<accession>A0A565AWY2</accession>
<sequence>MQQRGLAGPRNDVEVAKPNSDPSGGCIEDRLFEKKYVRKKRVNHNKEQHLESASVVEVARSFNLFKKLCIHKSSSLINVDDAHREEKGLHNNGETQSKSEQVDGVEGQDRRSGIKNKTTKCETRSRDENQEMTHKSSLIPHMLGIKNQDIP</sequence>
<proteinExistence type="predicted"/>